<feature type="domain" description="AB hydrolase-1" evidence="1">
    <location>
        <begin position="41"/>
        <end position="297"/>
    </location>
</feature>
<evidence type="ECO:0000313" key="2">
    <source>
        <dbReference type="EMBL" id="OGZ43818.1"/>
    </source>
</evidence>
<dbReference type="Pfam" id="PF00561">
    <property type="entry name" value="Abhydrolase_1"/>
    <property type="match status" value="1"/>
</dbReference>
<dbReference type="PANTHER" id="PTHR43798:SF33">
    <property type="entry name" value="HYDROLASE, PUTATIVE (AFU_ORTHOLOGUE AFUA_2G14860)-RELATED"/>
    <property type="match status" value="1"/>
</dbReference>
<accession>A0A1G2G1T7</accession>
<dbReference type="EMBL" id="MHNL01000029">
    <property type="protein sequence ID" value="OGZ43818.1"/>
    <property type="molecule type" value="Genomic_DNA"/>
</dbReference>
<dbReference type="InterPro" id="IPR029058">
    <property type="entry name" value="AB_hydrolase_fold"/>
</dbReference>
<proteinExistence type="predicted"/>
<comment type="caution">
    <text evidence="2">The sequence shown here is derived from an EMBL/GenBank/DDBJ whole genome shotgun (WGS) entry which is preliminary data.</text>
</comment>
<dbReference type="PANTHER" id="PTHR43798">
    <property type="entry name" value="MONOACYLGLYCEROL LIPASE"/>
    <property type="match status" value="1"/>
</dbReference>
<evidence type="ECO:0000259" key="1">
    <source>
        <dbReference type="Pfam" id="PF00561"/>
    </source>
</evidence>
<evidence type="ECO:0000313" key="3">
    <source>
        <dbReference type="Proteomes" id="UP000177785"/>
    </source>
</evidence>
<gene>
    <name evidence="2" type="ORF">A2756_05715</name>
</gene>
<sequence length="313" mass="35026">MTVHKNDYLPLAVSGIQVLNFPIGRKTAVPYTRRGDGSKYLLLVHGILGSRSDFDAMLTPPSGWTFIAIDRPGHGSSPSIDGPEDFEHTVLSDAELVRAFCEAIGIEKAYFFGMSYGGSVVLALSILFPELVLGCAVQGAQEDGAELVRHSRGMRMFAELLLKRRRPFALRALAYYYLNRTRHLEESPESLKIFYGLMMNSHEYGLLSKMPNLVRLCYLNIRHTNKAVAAQNIISVIELKLDGALANIKAPCIVIDGEQPHPALQSRERIYARLPASLPKEMHSFPDVGHLVSFFAPQETKRLVIQFFERQRP</sequence>
<dbReference type="InterPro" id="IPR050266">
    <property type="entry name" value="AB_hydrolase_sf"/>
</dbReference>
<reference evidence="2 3" key="1">
    <citation type="journal article" date="2016" name="Nat. Commun.">
        <title>Thousands of microbial genomes shed light on interconnected biogeochemical processes in an aquifer system.</title>
        <authorList>
            <person name="Anantharaman K."/>
            <person name="Brown C.T."/>
            <person name="Hug L.A."/>
            <person name="Sharon I."/>
            <person name="Castelle C.J."/>
            <person name="Probst A.J."/>
            <person name="Thomas B.C."/>
            <person name="Singh A."/>
            <person name="Wilkins M.J."/>
            <person name="Karaoz U."/>
            <person name="Brodie E.L."/>
            <person name="Williams K.H."/>
            <person name="Hubbard S.S."/>
            <person name="Banfield J.F."/>
        </authorList>
    </citation>
    <scope>NUCLEOTIDE SEQUENCE [LARGE SCALE GENOMIC DNA]</scope>
</reference>
<dbReference type="GO" id="GO:0016020">
    <property type="term" value="C:membrane"/>
    <property type="evidence" value="ECO:0007669"/>
    <property type="project" value="TreeGrafter"/>
</dbReference>
<dbReference type="InterPro" id="IPR000073">
    <property type="entry name" value="AB_hydrolase_1"/>
</dbReference>
<dbReference type="STRING" id="1802115.A2756_05715"/>
<organism evidence="2 3">
    <name type="scientific">Candidatus Ryanbacteria bacterium RIFCSPHIGHO2_01_FULL_48_27</name>
    <dbReference type="NCBI Taxonomy" id="1802115"/>
    <lineage>
        <taxon>Bacteria</taxon>
        <taxon>Candidatus Ryaniibacteriota</taxon>
    </lineage>
</organism>
<dbReference type="Gene3D" id="3.40.50.1820">
    <property type="entry name" value="alpha/beta hydrolase"/>
    <property type="match status" value="1"/>
</dbReference>
<dbReference type="Proteomes" id="UP000177785">
    <property type="component" value="Unassembled WGS sequence"/>
</dbReference>
<protein>
    <recommendedName>
        <fullName evidence="1">AB hydrolase-1 domain-containing protein</fullName>
    </recommendedName>
</protein>
<dbReference type="SUPFAM" id="SSF53474">
    <property type="entry name" value="alpha/beta-Hydrolases"/>
    <property type="match status" value="1"/>
</dbReference>
<dbReference type="AlphaFoldDB" id="A0A1G2G1T7"/>
<name>A0A1G2G1T7_9BACT</name>